<dbReference type="Pfam" id="PF02782">
    <property type="entry name" value="FGGY_C"/>
    <property type="match status" value="1"/>
</dbReference>
<feature type="domain" description="Carbohydrate kinase FGGY C-terminal" evidence="3">
    <location>
        <begin position="46"/>
        <end position="224"/>
    </location>
</feature>
<keyword evidence="1" id="KW-0808">Transferase</keyword>
<dbReference type="AlphaFoldDB" id="A0A8E2ARB9"/>
<organism evidence="4 5">
    <name type="scientific">Obba rivulosa</name>
    <dbReference type="NCBI Taxonomy" id="1052685"/>
    <lineage>
        <taxon>Eukaryota</taxon>
        <taxon>Fungi</taxon>
        <taxon>Dikarya</taxon>
        <taxon>Basidiomycota</taxon>
        <taxon>Agaricomycotina</taxon>
        <taxon>Agaricomycetes</taxon>
        <taxon>Polyporales</taxon>
        <taxon>Gelatoporiaceae</taxon>
        <taxon>Obba</taxon>
    </lineage>
</organism>
<dbReference type="OrthoDB" id="203824at2759"/>
<dbReference type="PANTHER" id="PTHR43435">
    <property type="entry name" value="RIBULOKINASE"/>
    <property type="match status" value="1"/>
</dbReference>
<dbReference type="InterPro" id="IPR043129">
    <property type="entry name" value="ATPase_NBD"/>
</dbReference>
<sequence>MSKTPEYLSLAHTVPSLTSSHADTPATLALAVIPACDTPSLEDFRPYKDAVFPDRWMNEGGQSSTGQLIDFIVTIHPAYSQLQELVEERGISIHEVLHVELERLSAERHADSWTELLKDMHFYPDLHGHRDPRMRGSITGLTLDADLFKFALNAHTRGDHAADAAHHRHDEHRGARHAHVATLWRAGEEPAVQLLADTCRMAVVLPALPGAAVLLGAAMLGRFAHEAHDAGG</sequence>
<protein>
    <recommendedName>
        <fullName evidence="3">Carbohydrate kinase FGGY C-terminal domain-containing protein</fullName>
    </recommendedName>
</protein>
<evidence type="ECO:0000313" key="4">
    <source>
        <dbReference type="EMBL" id="OCH83790.1"/>
    </source>
</evidence>
<accession>A0A8E2ARB9</accession>
<proteinExistence type="predicted"/>
<dbReference type="SUPFAM" id="SSF53067">
    <property type="entry name" value="Actin-like ATPase domain"/>
    <property type="match status" value="1"/>
</dbReference>
<keyword evidence="2" id="KW-0418">Kinase</keyword>
<name>A0A8E2ARB9_9APHY</name>
<reference evidence="4 5" key="1">
    <citation type="submission" date="2016-07" db="EMBL/GenBank/DDBJ databases">
        <title>Draft genome of the white-rot fungus Obba rivulosa 3A-2.</title>
        <authorList>
            <consortium name="DOE Joint Genome Institute"/>
            <person name="Miettinen O."/>
            <person name="Riley R."/>
            <person name="Acob R."/>
            <person name="Barry K."/>
            <person name="Cullen D."/>
            <person name="De Vries R."/>
            <person name="Hainaut M."/>
            <person name="Hatakka A."/>
            <person name="Henrissat B."/>
            <person name="Hilden K."/>
            <person name="Kuo R."/>
            <person name="Labutti K."/>
            <person name="Lipzen A."/>
            <person name="Makela M.R."/>
            <person name="Sandor L."/>
            <person name="Spatafora J.W."/>
            <person name="Grigoriev I.V."/>
            <person name="Hibbett D.S."/>
        </authorList>
    </citation>
    <scope>NUCLEOTIDE SEQUENCE [LARGE SCALE GENOMIC DNA]</scope>
    <source>
        <strain evidence="4 5">3A-2</strain>
    </source>
</reference>
<dbReference type="EMBL" id="KV722815">
    <property type="protein sequence ID" value="OCH83790.1"/>
    <property type="molecule type" value="Genomic_DNA"/>
</dbReference>
<dbReference type="Proteomes" id="UP000250043">
    <property type="component" value="Unassembled WGS sequence"/>
</dbReference>
<gene>
    <name evidence="4" type="ORF">OBBRIDRAFT_840207</name>
</gene>
<keyword evidence="5" id="KW-1185">Reference proteome</keyword>
<evidence type="ECO:0000259" key="3">
    <source>
        <dbReference type="Pfam" id="PF02782"/>
    </source>
</evidence>
<evidence type="ECO:0000313" key="5">
    <source>
        <dbReference type="Proteomes" id="UP000250043"/>
    </source>
</evidence>
<dbReference type="PANTHER" id="PTHR43435:SF4">
    <property type="entry name" value="FGGY CARBOHYDRATE KINASE DOMAIN-CONTAINING PROTEIN"/>
    <property type="match status" value="1"/>
</dbReference>
<dbReference type="InterPro" id="IPR018485">
    <property type="entry name" value="FGGY_C"/>
</dbReference>
<dbReference type="Gene3D" id="1.20.58.2240">
    <property type="match status" value="1"/>
</dbReference>
<evidence type="ECO:0000256" key="2">
    <source>
        <dbReference type="ARBA" id="ARBA00022777"/>
    </source>
</evidence>
<dbReference type="GO" id="GO:0019150">
    <property type="term" value="F:D-ribulokinase activity"/>
    <property type="evidence" value="ECO:0007669"/>
    <property type="project" value="TreeGrafter"/>
</dbReference>
<dbReference type="GO" id="GO:0005737">
    <property type="term" value="C:cytoplasm"/>
    <property type="evidence" value="ECO:0007669"/>
    <property type="project" value="TreeGrafter"/>
</dbReference>
<evidence type="ECO:0000256" key="1">
    <source>
        <dbReference type="ARBA" id="ARBA00022679"/>
    </source>
</evidence>
<dbReference type="GO" id="GO:0019321">
    <property type="term" value="P:pentose metabolic process"/>
    <property type="evidence" value="ECO:0007669"/>
    <property type="project" value="TreeGrafter"/>
</dbReference>
<dbReference type="Gene3D" id="3.30.420.40">
    <property type="match status" value="1"/>
</dbReference>